<feature type="region of interest" description="Disordered" evidence="1">
    <location>
        <begin position="1"/>
        <end position="109"/>
    </location>
</feature>
<proteinExistence type="predicted"/>
<organism evidence="2 3">
    <name type="scientific">Penicillium decumbens</name>
    <dbReference type="NCBI Taxonomy" id="69771"/>
    <lineage>
        <taxon>Eukaryota</taxon>
        <taxon>Fungi</taxon>
        <taxon>Dikarya</taxon>
        <taxon>Ascomycota</taxon>
        <taxon>Pezizomycotina</taxon>
        <taxon>Eurotiomycetes</taxon>
        <taxon>Eurotiomycetidae</taxon>
        <taxon>Eurotiales</taxon>
        <taxon>Aspergillaceae</taxon>
        <taxon>Penicillium</taxon>
    </lineage>
</organism>
<evidence type="ECO:0000313" key="2">
    <source>
        <dbReference type="EMBL" id="OQD77256.1"/>
    </source>
</evidence>
<sequence>MDSTLDSTLRSARVPRDPAQSSFSTASTFAPSSNLTSTLAQPPSPFDLPSNPAAQAFAAPLQAASAGIPQSAMSQTQPLSQALNDPSRCTGLPVATQSDNAGAVPLSEGAPTANAGTDCYPHQVGSLGGPTATAPFLQDFSLVAEAAKRAQMSIVMRDLESVTL</sequence>
<feature type="compositionally biased region" description="Polar residues" evidence="1">
    <location>
        <begin position="1"/>
        <end position="10"/>
    </location>
</feature>
<evidence type="ECO:0000313" key="3">
    <source>
        <dbReference type="Proteomes" id="UP000191522"/>
    </source>
</evidence>
<dbReference type="OMA" id="AQMGIVM"/>
<comment type="caution">
    <text evidence="2">The sequence shown here is derived from an EMBL/GenBank/DDBJ whole genome shotgun (WGS) entry which is preliminary data.</text>
</comment>
<evidence type="ECO:0000256" key="1">
    <source>
        <dbReference type="SAM" id="MobiDB-lite"/>
    </source>
</evidence>
<accession>A0A1V6PL52</accession>
<protein>
    <submittedName>
        <fullName evidence="2">Uncharacterized protein</fullName>
    </submittedName>
</protein>
<dbReference type="OrthoDB" id="4157208at2759"/>
<feature type="compositionally biased region" description="Polar residues" evidence="1">
    <location>
        <begin position="71"/>
        <end position="84"/>
    </location>
</feature>
<feature type="compositionally biased region" description="Low complexity" evidence="1">
    <location>
        <begin position="21"/>
        <end position="33"/>
    </location>
</feature>
<keyword evidence="3" id="KW-1185">Reference proteome</keyword>
<dbReference type="EMBL" id="MDYL01000003">
    <property type="protein sequence ID" value="OQD77256.1"/>
    <property type="molecule type" value="Genomic_DNA"/>
</dbReference>
<gene>
    <name evidence="2" type="ORF">PENDEC_c003G05148</name>
</gene>
<dbReference type="Proteomes" id="UP000191522">
    <property type="component" value="Unassembled WGS sequence"/>
</dbReference>
<dbReference type="AlphaFoldDB" id="A0A1V6PL52"/>
<name>A0A1V6PL52_PENDC</name>
<reference evidence="3" key="1">
    <citation type="journal article" date="2017" name="Nat. Microbiol.">
        <title>Global analysis of biosynthetic gene clusters reveals vast potential of secondary metabolite production in Penicillium species.</title>
        <authorList>
            <person name="Nielsen J.C."/>
            <person name="Grijseels S."/>
            <person name="Prigent S."/>
            <person name="Ji B."/>
            <person name="Dainat J."/>
            <person name="Nielsen K.F."/>
            <person name="Frisvad J.C."/>
            <person name="Workman M."/>
            <person name="Nielsen J."/>
        </authorList>
    </citation>
    <scope>NUCLEOTIDE SEQUENCE [LARGE SCALE GENOMIC DNA]</scope>
    <source>
        <strain evidence="3">IBT 11843</strain>
    </source>
</reference>
<feature type="compositionally biased region" description="Low complexity" evidence="1">
    <location>
        <begin position="48"/>
        <end position="66"/>
    </location>
</feature>